<accession>A0A915E2I4</accession>
<sequence>MYLPDVFKALHLSELQYFRSGSGHVMRGLWPEKVKPTISQRLLICDFMTLSLWTNQQLAAFFRVLIE</sequence>
<dbReference type="Proteomes" id="UP000887574">
    <property type="component" value="Unplaced"/>
</dbReference>
<dbReference type="WBParaSite" id="jg2551">
    <property type="protein sequence ID" value="jg2551"/>
    <property type="gene ID" value="jg2551"/>
</dbReference>
<evidence type="ECO:0000313" key="1">
    <source>
        <dbReference type="Proteomes" id="UP000887574"/>
    </source>
</evidence>
<organism evidence="1 2">
    <name type="scientific">Ditylenchus dipsaci</name>
    <dbReference type="NCBI Taxonomy" id="166011"/>
    <lineage>
        <taxon>Eukaryota</taxon>
        <taxon>Metazoa</taxon>
        <taxon>Ecdysozoa</taxon>
        <taxon>Nematoda</taxon>
        <taxon>Chromadorea</taxon>
        <taxon>Rhabditida</taxon>
        <taxon>Tylenchina</taxon>
        <taxon>Tylenchomorpha</taxon>
        <taxon>Sphaerularioidea</taxon>
        <taxon>Anguinidae</taxon>
        <taxon>Anguininae</taxon>
        <taxon>Ditylenchus</taxon>
    </lineage>
</organism>
<name>A0A915E2I4_9BILA</name>
<evidence type="ECO:0000313" key="2">
    <source>
        <dbReference type="WBParaSite" id="jg2551"/>
    </source>
</evidence>
<keyword evidence="1" id="KW-1185">Reference proteome</keyword>
<dbReference type="AlphaFoldDB" id="A0A915E2I4"/>
<reference evidence="2" key="1">
    <citation type="submission" date="2022-11" db="UniProtKB">
        <authorList>
            <consortium name="WormBaseParasite"/>
        </authorList>
    </citation>
    <scope>IDENTIFICATION</scope>
</reference>
<protein>
    <submittedName>
        <fullName evidence="2">Uncharacterized protein</fullName>
    </submittedName>
</protein>
<proteinExistence type="predicted"/>